<dbReference type="Proteomes" id="UP000256424">
    <property type="component" value="Unassembled WGS sequence"/>
</dbReference>
<feature type="transmembrane region" description="Helical" evidence="8">
    <location>
        <begin position="6"/>
        <end position="32"/>
    </location>
</feature>
<evidence type="ECO:0000256" key="7">
    <source>
        <dbReference type="PIRSR" id="PIRSR600715-1"/>
    </source>
</evidence>
<dbReference type="GO" id="GO:0044038">
    <property type="term" value="P:cell wall macromolecule biosynthetic process"/>
    <property type="evidence" value="ECO:0007669"/>
    <property type="project" value="TreeGrafter"/>
</dbReference>
<dbReference type="RefSeq" id="WP_104763587.1">
    <property type="nucleotide sequence ID" value="NZ_FZPM01000025.1"/>
</dbReference>
<feature type="transmembrane region" description="Helical" evidence="8">
    <location>
        <begin position="116"/>
        <end position="136"/>
    </location>
</feature>
<keyword evidence="5 8" id="KW-1133">Transmembrane helix</keyword>
<evidence type="ECO:0000313" key="9">
    <source>
        <dbReference type="EMBL" id="RDU72604.1"/>
    </source>
</evidence>
<feature type="transmembrane region" description="Helical" evidence="8">
    <location>
        <begin position="226"/>
        <end position="244"/>
    </location>
</feature>
<dbReference type="InterPro" id="IPR000715">
    <property type="entry name" value="Glycosyl_transferase_4"/>
</dbReference>
<organism evidence="9 10">
    <name type="scientific">Helicobacter aurati</name>
    <dbReference type="NCBI Taxonomy" id="137778"/>
    <lineage>
        <taxon>Bacteria</taxon>
        <taxon>Pseudomonadati</taxon>
        <taxon>Campylobacterota</taxon>
        <taxon>Epsilonproteobacteria</taxon>
        <taxon>Campylobacterales</taxon>
        <taxon>Helicobacteraceae</taxon>
        <taxon>Helicobacter</taxon>
    </lineage>
</organism>
<keyword evidence="3" id="KW-0808">Transferase</keyword>
<keyword evidence="7" id="KW-0460">Magnesium</keyword>
<feature type="transmembrane region" description="Helical" evidence="8">
    <location>
        <begin position="142"/>
        <end position="161"/>
    </location>
</feature>
<comment type="subcellular location">
    <subcellularLocation>
        <location evidence="1">Cell membrane</location>
        <topology evidence="1">Multi-pass membrane protein</topology>
    </subcellularLocation>
</comment>
<name>A0A3D8J6T3_9HELI</name>
<feature type="transmembrane region" description="Helical" evidence="8">
    <location>
        <begin position="330"/>
        <end position="348"/>
    </location>
</feature>
<dbReference type="PANTHER" id="PTHR22926:SF3">
    <property type="entry name" value="UNDECAPRENYL-PHOSPHATE ALPHA-N-ACETYLGLUCOSAMINYL 1-PHOSPHATE TRANSFERASE"/>
    <property type="match status" value="1"/>
</dbReference>
<dbReference type="GO" id="GO:0071555">
    <property type="term" value="P:cell wall organization"/>
    <property type="evidence" value="ECO:0007669"/>
    <property type="project" value="TreeGrafter"/>
</dbReference>
<proteinExistence type="predicted"/>
<evidence type="ECO:0000313" key="10">
    <source>
        <dbReference type="Proteomes" id="UP000256424"/>
    </source>
</evidence>
<feature type="transmembrane region" description="Helical" evidence="8">
    <location>
        <begin position="168"/>
        <end position="188"/>
    </location>
</feature>
<sequence>MINWSYYFIIVGAISALFTLGIGYVLSLTMQFMQDKPKPQTFKIHSTNTSRFGGIGIFIAFIIIVMAALEIACPFRLYNKETVLIDIFAGVHLYIASAIILASGLIKDMNRSANTLLMIMLQIVGIVYFIMSFGFLTPNNSTASNMLIIVYCIFILTNIHAINIIDGINGNAGFTCLILFVSLCFVACKLEANFLIFASSLMVGILIVFLCFNYPYGKIFLGDSGSFLLGFIIGALVIIGIKYYRLDVLYILSLLIYPCCEIVTSIWTRWKMITNYSLYELLLHICEPNNYHLHFFLYARFGNRAAAILAVTYCFFAILSSLYYDKKAVLIANIFIFCILYSIAFLIFRTKNKYLYIKT</sequence>
<dbReference type="OrthoDB" id="9783652at2"/>
<feature type="binding site" evidence="7">
    <location>
        <position position="163"/>
    </location>
    <ligand>
        <name>Mg(2+)</name>
        <dbReference type="ChEBI" id="CHEBI:18420"/>
    </ligand>
</feature>
<feature type="transmembrane region" description="Helical" evidence="8">
    <location>
        <begin position="83"/>
        <end position="104"/>
    </location>
</feature>
<evidence type="ECO:0008006" key="11">
    <source>
        <dbReference type="Google" id="ProtNLM"/>
    </source>
</evidence>
<comment type="cofactor">
    <cofactor evidence="7">
        <name>Mg(2+)</name>
        <dbReference type="ChEBI" id="CHEBI:18420"/>
    </cofactor>
</comment>
<dbReference type="GO" id="GO:0046872">
    <property type="term" value="F:metal ion binding"/>
    <property type="evidence" value="ECO:0007669"/>
    <property type="project" value="UniProtKB-KW"/>
</dbReference>
<dbReference type="AlphaFoldDB" id="A0A3D8J6T3"/>
<feature type="binding site" evidence="7">
    <location>
        <position position="223"/>
    </location>
    <ligand>
        <name>Mg(2+)</name>
        <dbReference type="ChEBI" id="CHEBI:18420"/>
    </ligand>
</feature>
<evidence type="ECO:0000256" key="4">
    <source>
        <dbReference type="ARBA" id="ARBA00022692"/>
    </source>
</evidence>
<keyword evidence="10" id="KW-1185">Reference proteome</keyword>
<dbReference type="PANTHER" id="PTHR22926">
    <property type="entry name" value="PHOSPHO-N-ACETYLMURAMOYL-PENTAPEPTIDE-TRANSFERASE"/>
    <property type="match status" value="1"/>
</dbReference>
<feature type="transmembrane region" description="Helical" evidence="8">
    <location>
        <begin position="194"/>
        <end position="214"/>
    </location>
</feature>
<evidence type="ECO:0000256" key="8">
    <source>
        <dbReference type="SAM" id="Phobius"/>
    </source>
</evidence>
<evidence type="ECO:0000256" key="2">
    <source>
        <dbReference type="ARBA" id="ARBA00022475"/>
    </source>
</evidence>
<evidence type="ECO:0000256" key="3">
    <source>
        <dbReference type="ARBA" id="ARBA00022679"/>
    </source>
</evidence>
<gene>
    <name evidence="9" type="ORF">CQA66_04695</name>
</gene>
<dbReference type="GO" id="GO:0009103">
    <property type="term" value="P:lipopolysaccharide biosynthetic process"/>
    <property type="evidence" value="ECO:0007669"/>
    <property type="project" value="TreeGrafter"/>
</dbReference>
<dbReference type="GO" id="GO:0016780">
    <property type="term" value="F:phosphotransferase activity, for other substituted phosphate groups"/>
    <property type="evidence" value="ECO:0007669"/>
    <property type="project" value="InterPro"/>
</dbReference>
<evidence type="ECO:0000256" key="1">
    <source>
        <dbReference type="ARBA" id="ARBA00004651"/>
    </source>
</evidence>
<dbReference type="Pfam" id="PF00953">
    <property type="entry name" value="Glycos_transf_4"/>
    <property type="match status" value="1"/>
</dbReference>
<keyword evidence="7" id="KW-0479">Metal-binding</keyword>
<protein>
    <recommendedName>
        <fullName evidence="11">Undecaprenyl/decaprenyl-phosphate alpha-N-acetylglucosaminyl 1-phosphate transferase</fullName>
    </recommendedName>
</protein>
<dbReference type="GO" id="GO:0005886">
    <property type="term" value="C:plasma membrane"/>
    <property type="evidence" value="ECO:0007669"/>
    <property type="project" value="UniProtKB-SubCell"/>
</dbReference>
<reference evidence="9 10" key="1">
    <citation type="submission" date="2018-04" db="EMBL/GenBank/DDBJ databases">
        <title>Novel Campyloabacter and Helicobacter Species and Strains.</title>
        <authorList>
            <person name="Mannion A.J."/>
            <person name="Shen Z."/>
            <person name="Fox J.G."/>
        </authorList>
    </citation>
    <scope>NUCLEOTIDE SEQUENCE [LARGE SCALE GENOMIC DNA]</scope>
    <source>
        <strain evidence="9 10">MIT 97-5075</strain>
    </source>
</reference>
<keyword evidence="6 8" id="KW-0472">Membrane</keyword>
<dbReference type="EMBL" id="NXLW01000006">
    <property type="protein sequence ID" value="RDU72604.1"/>
    <property type="molecule type" value="Genomic_DNA"/>
</dbReference>
<accession>A0A3D8J6T3</accession>
<feature type="transmembrane region" description="Helical" evidence="8">
    <location>
        <begin position="52"/>
        <end position="77"/>
    </location>
</feature>
<evidence type="ECO:0000256" key="5">
    <source>
        <dbReference type="ARBA" id="ARBA00022989"/>
    </source>
</evidence>
<feature type="transmembrane region" description="Helical" evidence="8">
    <location>
        <begin position="305"/>
        <end position="324"/>
    </location>
</feature>
<feature type="transmembrane region" description="Helical" evidence="8">
    <location>
        <begin position="250"/>
        <end position="268"/>
    </location>
</feature>
<evidence type="ECO:0000256" key="6">
    <source>
        <dbReference type="ARBA" id="ARBA00023136"/>
    </source>
</evidence>
<comment type="caution">
    <text evidence="9">The sequence shown here is derived from an EMBL/GenBank/DDBJ whole genome shotgun (WGS) entry which is preliminary data.</text>
</comment>
<keyword evidence="4 8" id="KW-0812">Transmembrane</keyword>
<keyword evidence="2" id="KW-1003">Cell membrane</keyword>